<dbReference type="EMBL" id="LAZR01003018">
    <property type="protein sequence ID" value="KKN22918.1"/>
    <property type="molecule type" value="Genomic_DNA"/>
</dbReference>
<proteinExistence type="predicted"/>
<protein>
    <recommendedName>
        <fullName evidence="2">LamG-like jellyroll fold domain-containing protein</fullName>
    </recommendedName>
</protein>
<reference evidence="1" key="1">
    <citation type="journal article" date="2015" name="Nature">
        <title>Complex archaea that bridge the gap between prokaryotes and eukaryotes.</title>
        <authorList>
            <person name="Spang A."/>
            <person name="Saw J.H."/>
            <person name="Jorgensen S.L."/>
            <person name="Zaremba-Niedzwiedzka K."/>
            <person name="Martijn J."/>
            <person name="Lind A.E."/>
            <person name="van Eijk R."/>
            <person name="Schleper C."/>
            <person name="Guy L."/>
            <person name="Ettema T.J."/>
        </authorList>
    </citation>
    <scope>NUCLEOTIDE SEQUENCE</scope>
</reference>
<dbReference type="InterPro" id="IPR013320">
    <property type="entry name" value="ConA-like_dom_sf"/>
</dbReference>
<dbReference type="Gene3D" id="2.60.120.200">
    <property type="match status" value="2"/>
</dbReference>
<organism evidence="1">
    <name type="scientific">marine sediment metagenome</name>
    <dbReference type="NCBI Taxonomy" id="412755"/>
    <lineage>
        <taxon>unclassified sequences</taxon>
        <taxon>metagenomes</taxon>
        <taxon>ecological metagenomes</taxon>
    </lineage>
</organism>
<gene>
    <name evidence="1" type="ORF">LCGC14_0910280</name>
</gene>
<evidence type="ECO:0000313" key="1">
    <source>
        <dbReference type="EMBL" id="KKN22918.1"/>
    </source>
</evidence>
<dbReference type="Pfam" id="PF13385">
    <property type="entry name" value="Laminin_G_3"/>
    <property type="match status" value="2"/>
</dbReference>
<comment type="caution">
    <text evidence="1">The sequence shown here is derived from an EMBL/GenBank/DDBJ whole genome shotgun (WGS) entry which is preliminary data.</text>
</comment>
<dbReference type="SUPFAM" id="SSF49899">
    <property type="entry name" value="Concanavalin A-like lectins/glucanases"/>
    <property type="match status" value="2"/>
</dbReference>
<name>A0A0F9S0N5_9ZZZZ</name>
<accession>A0A0F9S0N5</accession>
<dbReference type="AlphaFoldDB" id="A0A0F9S0N5"/>
<sequence>MSKLLYTDLFEYSTDNDAQIAWVSDAGGSGGLPSSEYSVSDGIDIYTKLLLHMNGGDATTRFIDNANDDQDEDNCVLMLHFDGSDTATSTVDASLSNHSVTFVNNAQIDTAQKKFGSASVLMQGTNDYLTIPDSPDWHFGAGDFTVDTWIRYNTIGNNTIVDQFGASGFRSWRIFLDGSNDRFFVYWSENGSVFGNITLNLLATPSTNTWYHLAFVRSSGVMTLYQDGIEQDSVAYAYNLFNTTQELKIGSDGSFEVDGWIDDFRITKGTALWTTNFTPPTSSPSPKLVTVVNNAQIDTAENKFSTGSGLFDGIDDYLTLEDSEDWNFGTGNWTIDFWIRWTSAWQDGGFFDIYVDGTHYFTIGALGTRAIYCQLIDGSEEFAFYTNTNTEPPEDTWMHIAVVRYGTAQNNAYIFLDGVSQAITFANNLDASYSFPDFASEVRIGYAQSQGGYYRGWIDEVRVSKGIARWTEDFDVAIKDLQCYSEDTIKQQGSYSLKIEANTDTLNDTLTKTLTDYLDYSIMDVLKFEVRASRTGSNIKLKLHDIDGDTQEHTINIASADTWQTEIWDISGISATKRDQIDKFIIEIINADVANEIYIDNLFSKTIVETSHTWVG</sequence>
<evidence type="ECO:0008006" key="2">
    <source>
        <dbReference type="Google" id="ProtNLM"/>
    </source>
</evidence>